<proteinExistence type="predicted"/>
<accession>A0ABS2TUT8</accession>
<feature type="compositionally biased region" description="Low complexity" evidence="1">
    <location>
        <begin position="1"/>
        <end position="52"/>
    </location>
</feature>
<evidence type="ECO:0000256" key="1">
    <source>
        <dbReference type="SAM" id="MobiDB-lite"/>
    </source>
</evidence>
<sequence length="108" mass="10719">MPGARPAPGSGAGPDAVPRPATAPEEPGEPAESAAGTGAAADADAVPGQAAPEPLGVALGATGNAEVDLAVERLRDADRLPVDGHIEVYEDVHRGLRDVLAALDENRG</sequence>
<reference evidence="2 3" key="1">
    <citation type="submission" date="2021-01" db="EMBL/GenBank/DDBJ databases">
        <title>Streptomyces acididurans sp. nov., isolated from a peat swamp forest soil.</title>
        <authorList>
            <person name="Chantavorakit T."/>
            <person name="Duangmal K."/>
        </authorList>
    </citation>
    <scope>NUCLEOTIDE SEQUENCE [LARGE SCALE GENOMIC DNA]</scope>
    <source>
        <strain evidence="2 3">KK5PA1</strain>
    </source>
</reference>
<evidence type="ECO:0000313" key="3">
    <source>
        <dbReference type="Proteomes" id="UP000749040"/>
    </source>
</evidence>
<protein>
    <submittedName>
        <fullName evidence="2">Uncharacterized protein</fullName>
    </submittedName>
</protein>
<evidence type="ECO:0000313" key="2">
    <source>
        <dbReference type="EMBL" id="MBM9506060.1"/>
    </source>
</evidence>
<keyword evidence="3" id="KW-1185">Reference proteome</keyword>
<organism evidence="2 3">
    <name type="scientific">Actinacidiphila acididurans</name>
    <dbReference type="NCBI Taxonomy" id="2784346"/>
    <lineage>
        <taxon>Bacteria</taxon>
        <taxon>Bacillati</taxon>
        <taxon>Actinomycetota</taxon>
        <taxon>Actinomycetes</taxon>
        <taxon>Kitasatosporales</taxon>
        <taxon>Streptomycetaceae</taxon>
        <taxon>Actinacidiphila</taxon>
    </lineage>
</organism>
<dbReference type="Proteomes" id="UP000749040">
    <property type="component" value="Unassembled WGS sequence"/>
</dbReference>
<name>A0ABS2TUT8_9ACTN</name>
<feature type="region of interest" description="Disordered" evidence="1">
    <location>
        <begin position="1"/>
        <end position="54"/>
    </location>
</feature>
<gene>
    <name evidence="2" type="ORF">ITX44_16175</name>
</gene>
<comment type="caution">
    <text evidence="2">The sequence shown here is derived from an EMBL/GenBank/DDBJ whole genome shotgun (WGS) entry which is preliminary data.</text>
</comment>
<dbReference type="EMBL" id="JADKYB010000008">
    <property type="protein sequence ID" value="MBM9506060.1"/>
    <property type="molecule type" value="Genomic_DNA"/>
</dbReference>